<evidence type="ECO:0000259" key="2">
    <source>
        <dbReference type="Pfam" id="PF10022"/>
    </source>
</evidence>
<evidence type="ECO:0000256" key="1">
    <source>
        <dbReference type="SAM" id="MobiDB-lite"/>
    </source>
</evidence>
<evidence type="ECO:0000313" key="3">
    <source>
        <dbReference type="EMBL" id="OIV35235.1"/>
    </source>
</evidence>
<feature type="region of interest" description="Disordered" evidence="1">
    <location>
        <begin position="1"/>
        <end position="21"/>
    </location>
</feature>
<name>A0A1J7B9B1_9ACTN</name>
<dbReference type="EMBL" id="MLCF01000183">
    <property type="protein sequence ID" value="OIV35235.1"/>
    <property type="molecule type" value="Genomic_DNA"/>
</dbReference>
<organism evidence="3 4">
    <name type="scientific">Mangrovactinospora gilvigrisea</name>
    <dbReference type="NCBI Taxonomy" id="1428644"/>
    <lineage>
        <taxon>Bacteria</taxon>
        <taxon>Bacillati</taxon>
        <taxon>Actinomycetota</taxon>
        <taxon>Actinomycetes</taxon>
        <taxon>Kitasatosporales</taxon>
        <taxon>Streptomycetaceae</taxon>
        <taxon>Mangrovactinospora</taxon>
    </lineage>
</organism>
<evidence type="ECO:0000313" key="4">
    <source>
        <dbReference type="Proteomes" id="UP000243342"/>
    </source>
</evidence>
<dbReference type="RefSeq" id="WP_071658803.1">
    <property type="nucleotide sequence ID" value="NZ_MLCF01000183.1"/>
</dbReference>
<gene>
    <name evidence="3" type="ORF">BIV57_22655</name>
</gene>
<dbReference type="InterPro" id="IPR049349">
    <property type="entry name" value="DUF2264_N"/>
</dbReference>
<dbReference type="InterPro" id="IPR016624">
    <property type="entry name" value="UCP014753"/>
</dbReference>
<dbReference type="PANTHER" id="PTHR35339">
    <property type="entry name" value="LINALOOL DEHYDRATASE_ISOMERASE DOMAIN-CONTAINING PROTEIN"/>
    <property type="match status" value="1"/>
</dbReference>
<dbReference type="Proteomes" id="UP000243342">
    <property type="component" value="Unassembled WGS sequence"/>
</dbReference>
<comment type="caution">
    <text evidence="3">The sequence shown here is derived from an EMBL/GenBank/DDBJ whole genome shotgun (WGS) entry which is preliminary data.</text>
</comment>
<proteinExistence type="predicted"/>
<reference evidence="3 4" key="1">
    <citation type="submission" date="2016-10" db="EMBL/GenBank/DDBJ databases">
        <title>Genome sequence of Streptomyces gilvigriseus MUSC 26.</title>
        <authorList>
            <person name="Lee L.-H."/>
            <person name="Ser H.-L."/>
        </authorList>
    </citation>
    <scope>NUCLEOTIDE SEQUENCE [LARGE SCALE GENOMIC DNA]</scope>
    <source>
        <strain evidence="3 4">MUSC 26</strain>
    </source>
</reference>
<dbReference type="STRING" id="1428644.BIV57_22655"/>
<feature type="domain" description="DUF2264" evidence="2">
    <location>
        <begin position="27"/>
        <end position="385"/>
    </location>
</feature>
<feature type="non-terminal residue" evidence="3">
    <location>
        <position position="620"/>
    </location>
</feature>
<dbReference type="PANTHER" id="PTHR35339:SF4">
    <property type="entry name" value="LINALOOL DEHYDRATASE_ISOMERASE DOMAIN-CONTAINING PROTEIN"/>
    <property type="match status" value="1"/>
</dbReference>
<accession>A0A1J7B9B1</accession>
<dbReference type="Pfam" id="PF10022">
    <property type="entry name" value="DUF2264"/>
    <property type="match status" value="1"/>
</dbReference>
<protein>
    <recommendedName>
        <fullName evidence="2">DUF2264 domain-containing protein</fullName>
    </recommendedName>
</protein>
<keyword evidence="4" id="KW-1185">Reference proteome</keyword>
<sequence length="620" mass="66028">MYRTSGAPIELQLPPEDRESAPFTGWTRAHWEAVADHWLLGLRPHTSPGHAAVLPPASRLSVSGRRSDGLEGFARSFLAASARIAGARGADPENHAEWYAAGLAAAVEPGGPEAWAHAADTRRAPVEGPAQPIVEASAVAFGLALSREWLWDRLDEGVRQRLGAWLAHHASLQAWDNNWLLFTAITEAFCDSAGIPVARPHAEADVERVESWYLGDGWYNDGPLETQGRALDHYNSWVIHPYLWMWYRLRGDRAPADRRARYRERLAAFAGSYSRLFAPDGSPLFLGRSLAYRTAVLAGPWAAALEGVSPLAPGATRRLASGTMRYFTDRGAGSTGPLALGWTTGEYLPMVQGYSGPGSPYWAGIGMLGLSAPADHPLWTEPEQPQPSERNDTPATVALPDLGWLVATSRRHGVVRVVNHGTDHTRPGAAAPTGEGYGPVYARLGYTTHTSPGFGQAWSDGADGHLALVDAWERATTRGAIGGFAVRGEDVAASWHQPFIGGRALPGARVVTASVLHADAEVRCHLVDAPEGWTVREGGTLVATEAAEKPSLPAGGAAWAGDDRWRSVLAPLAGWSGARAETLPYGAVTPLGGGAEVPVLWAAGRPEGGRGVHVSVHALG</sequence>
<dbReference type="AlphaFoldDB" id="A0A1J7B9B1"/>